<organism evidence="1 2">
    <name type="scientific">Nitzschia inconspicua</name>
    <dbReference type="NCBI Taxonomy" id="303405"/>
    <lineage>
        <taxon>Eukaryota</taxon>
        <taxon>Sar</taxon>
        <taxon>Stramenopiles</taxon>
        <taxon>Ochrophyta</taxon>
        <taxon>Bacillariophyta</taxon>
        <taxon>Bacillariophyceae</taxon>
        <taxon>Bacillariophycidae</taxon>
        <taxon>Bacillariales</taxon>
        <taxon>Bacillariaceae</taxon>
        <taxon>Nitzschia</taxon>
    </lineage>
</organism>
<gene>
    <name evidence="1" type="ORF">IV203_002663</name>
</gene>
<evidence type="ECO:0000313" key="2">
    <source>
        <dbReference type="Proteomes" id="UP000693970"/>
    </source>
</evidence>
<proteinExistence type="predicted"/>
<comment type="caution">
    <text evidence="1">The sequence shown here is derived from an EMBL/GenBank/DDBJ whole genome shotgun (WGS) entry which is preliminary data.</text>
</comment>
<sequence length="504" mass="57318">MTGSRKHARGKEISHALIAQLEERQTEDLKSTRSALPIPFSLQVRLQNRVETFLEGEIVLYLDDSQLHAVVLHNPVCVASDARRCISHELRWQRGRAVATLCNFGRLARGESILSPKDRFFNPIHAMLAFYIILNGYHSGNRQAAAFYRDFVTSETTNALIYNGLDKSVENGAVAMRLRRKYTGARGRELMARFDDGDKVRRHDSCIMKKARSMTSQHPENSSEEVLGKQLISLFDSYPSRRSCNFKHFVGKHLNSPLKDDLLGVWEANTANPGNRATGPNKAATKLRVNYNDHSVAELLRTHGPQNGKLDGKQFWIKNSQEVVERPADGTPSTKPSISFPDGKFVYDDFCLLGLRERFRDRERQDTCHNTVQATKHPGFRLKTCMEYIDGQNCFAISCKGYTLVYIVTQKSKPVQSDSSIIPLDQHCSKPTRLPNSNFSNDCVVCVAKAEQQYPGMNRREMRRKKLLTKSLFGCPQCKKGKGVSVCRNCWNDFDHELYYMKEK</sequence>
<accession>A0A9K3K8S8</accession>
<dbReference type="Proteomes" id="UP000693970">
    <property type="component" value="Unassembled WGS sequence"/>
</dbReference>
<protein>
    <submittedName>
        <fullName evidence="1">Uncharacterized protein</fullName>
    </submittedName>
</protein>
<keyword evidence="2" id="KW-1185">Reference proteome</keyword>
<dbReference type="AlphaFoldDB" id="A0A9K3K8S8"/>
<reference evidence="1" key="1">
    <citation type="journal article" date="2021" name="Sci. Rep.">
        <title>Diploid genomic architecture of Nitzschia inconspicua, an elite biomass production diatom.</title>
        <authorList>
            <person name="Oliver A."/>
            <person name="Podell S."/>
            <person name="Pinowska A."/>
            <person name="Traller J.C."/>
            <person name="Smith S.R."/>
            <person name="McClure R."/>
            <person name="Beliaev A."/>
            <person name="Bohutskyi P."/>
            <person name="Hill E.A."/>
            <person name="Rabines A."/>
            <person name="Zheng H."/>
            <person name="Allen L.Z."/>
            <person name="Kuo A."/>
            <person name="Grigoriev I.V."/>
            <person name="Allen A.E."/>
            <person name="Hazlebeck D."/>
            <person name="Allen E.E."/>
        </authorList>
    </citation>
    <scope>NUCLEOTIDE SEQUENCE</scope>
    <source>
        <strain evidence="1">Hildebrandi</strain>
    </source>
</reference>
<name>A0A9K3K8S8_9STRA</name>
<dbReference type="EMBL" id="JAGRRH010000045">
    <property type="protein sequence ID" value="KAG7338934.1"/>
    <property type="molecule type" value="Genomic_DNA"/>
</dbReference>
<evidence type="ECO:0000313" key="1">
    <source>
        <dbReference type="EMBL" id="KAG7338934.1"/>
    </source>
</evidence>
<reference evidence="1" key="2">
    <citation type="submission" date="2021-04" db="EMBL/GenBank/DDBJ databases">
        <authorList>
            <person name="Podell S."/>
        </authorList>
    </citation>
    <scope>NUCLEOTIDE SEQUENCE</scope>
    <source>
        <strain evidence="1">Hildebrandi</strain>
    </source>
</reference>